<evidence type="ECO:0000313" key="2">
    <source>
        <dbReference type="Proteomes" id="UP001058074"/>
    </source>
</evidence>
<comment type="caution">
    <text evidence="1">The sequence shown here is derived from an EMBL/GenBank/DDBJ whole genome shotgun (WGS) entry which is preliminary data.</text>
</comment>
<protein>
    <submittedName>
        <fullName evidence="1">Uncharacterized protein</fullName>
    </submittedName>
</protein>
<accession>A0ACB5R7Y4</accession>
<gene>
    <name evidence="1" type="ORF">rsdtw13_05500</name>
</gene>
<organism evidence="1 2">
    <name type="scientific">Inconstantimicrobium mannanitabidum</name>
    <dbReference type="NCBI Taxonomy" id="1604901"/>
    <lineage>
        <taxon>Bacteria</taxon>
        <taxon>Bacillati</taxon>
        <taxon>Bacillota</taxon>
        <taxon>Clostridia</taxon>
        <taxon>Eubacteriales</taxon>
        <taxon>Clostridiaceae</taxon>
        <taxon>Inconstantimicrobium</taxon>
    </lineage>
</organism>
<sequence>MEIIIDKVSKKTSKHINTANKNSKVSFSEYLKRDSMHYDKDFKISMDKDHEKQVKSTKKAQNVLSLIKLLEGQKAKYEYLFSVTHNKSYYNKINSLEIQIRDLKSQIGSAIS</sequence>
<name>A0ACB5R7Y4_9CLOT</name>
<proteinExistence type="predicted"/>
<evidence type="ECO:0000313" key="1">
    <source>
        <dbReference type="EMBL" id="GKX65292.1"/>
    </source>
</evidence>
<dbReference type="EMBL" id="BROD01000001">
    <property type="protein sequence ID" value="GKX65292.1"/>
    <property type="molecule type" value="Genomic_DNA"/>
</dbReference>
<keyword evidence="2" id="KW-1185">Reference proteome</keyword>
<reference evidence="1" key="1">
    <citation type="journal article" date="2025" name="Int. J. Syst. Evol. Microbiol.">
        <title>Inconstantimicrobium mannanitabidum sp. nov., a novel member of the family Clostridiaceae isolated from anoxic soil under the treatment of reductive soil disinfestation.</title>
        <authorList>
            <person name="Ueki A."/>
            <person name="Tonouchi A."/>
            <person name="Honma S."/>
            <person name="Kaku N."/>
            <person name="Ueki K."/>
        </authorList>
    </citation>
    <scope>NUCLEOTIDE SEQUENCE</scope>
    <source>
        <strain evidence="1">TW13</strain>
    </source>
</reference>
<dbReference type="Proteomes" id="UP001058074">
    <property type="component" value="Unassembled WGS sequence"/>
</dbReference>